<reference evidence="1" key="1">
    <citation type="submission" date="2020-05" db="EMBL/GenBank/DDBJ databases">
        <authorList>
            <person name="Chiriac C."/>
            <person name="Salcher M."/>
            <person name="Ghai R."/>
            <person name="Kavagutti S V."/>
        </authorList>
    </citation>
    <scope>NUCLEOTIDE SEQUENCE</scope>
</reference>
<dbReference type="AlphaFoldDB" id="A0A6J5ZKW8"/>
<protein>
    <submittedName>
        <fullName evidence="1">Unannotated protein</fullName>
    </submittedName>
</protein>
<gene>
    <name evidence="1" type="ORF">UFOPK3770_01159</name>
</gene>
<dbReference type="EMBL" id="CAESAJ010000160">
    <property type="protein sequence ID" value="CAB4343251.1"/>
    <property type="molecule type" value="Genomic_DNA"/>
</dbReference>
<name>A0A6J5ZKW8_9ZZZZ</name>
<organism evidence="1">
    <name type="scientific">freshwater metagenome</name>
    <dbReference type="NCBI Taxonomy" id="449393"/>
    <lineage>
        <taxon>unclassified sequences</taxon>
        <taxon>metagenomes</taxon>
        <taxon>ecological metagenomes</taxon>
    </lineage>
</organism>
<accession>A0A6J5ZKW8</accession>
<sequence length="72" mass="7813">MNATMLVRIKTVDSVNMAATWRSARRAALGSMSALRCTWGSSGKIGLPLTTSRPFTLPIGSFVDVSRSLIWL</sequence>
<evidence type="ECO:0000313" key="1">
    <source>
        <dbReference type="EMBL" id="CAB4343251.1"/>
    </source>
</evidence>
<proteinExistence type="predicted"/>